<comment type="caution">
    <text evidence="1">The sequence shown here is derived from an EMBL/GenBank/DDBJ whole genome shotgun (WGS) entry which is preliminary data.</text>
</comment>
<accession>A0ABP8JNK7</accession>
<name>A0ABP8JNK7_9BACT</name>
<proteinExistence type="predicted"/>
<evidence type="ECO:0000313" key="2">
    <source>
        <dbReference type="Proteomes" id="UP001500454"/>
    </source>
</evidence>
<reference evidence="2" key="1">
    <citation type="journal article" date="2019" name="Int. J. Syst. Evol. Microbiol.">
        <title>The Global Catalogue of Microorganisms (GCM) 10K type strain sequencing project: providing services to taxonomists for standard genome sequencing and annotation.</title>
        <authorList>
            <consortium name="The Broad Institute Genomics Platform"/>
            <consortium name="The Broad Institute Genome Sequencing Center for Infectious Disease"/>
            <person name="Wu L."/>
            <person name="Ma J."/>
        </authorList>
    </citation>
    <scope>NUCLEOTIDE SEQUENCE [LARGE SCALE GENOMIC DNA]</scope>
    <source>
        <strain evidence="2">JCM 17924</strain>
    </source>
</reference>
<organism evidence="1 2">
    <name type="scientific">Hymenobacter koreensis</name>
    <dbReference type="NCBI Taxonomy" id="1084523"/>
    <lineage>
        <taxon>Bacteria</taxon>
        <taxon>Pseudomonadati</taxon>
        <taxon>Bacteroidota</taxon>
        <taxon>Cytophagia</taxon>
        <taxon>Cytophagales</taxon>
        <taxon>Hymenobacteraceae</taxon>
        <taxon>Hymenobacter</taxon>
    </lineage>
</organism>
<sequence>MPHYDKLPWYRRLVDAWRLLNAPRYALGVFSEEGHSLTFQCTVNEAAFVRDKLQAGISETIFMESAVEQAKTILS</sequence>
<gene>
    <name evidence="1" type="ORF">GCM10023186_45080</name>
</gene>
<keyword evidence="2" id="KW-1185">Reference proteome</keyword>
<dbReference type="RefSeq" id="WP_345227985.1">
    <property type="nucleotide sequence ID" value="NZ_BAABHA010000015.1"/>
</dbReference>
<protein>
    <submittedName>
        <fullName evidence="1">Uncharacterized protein</fullName>
    </submittedName>
</protein>
<dbReference type="Proteomes" id="UP001500454">
    <property type="component" value="Unassembled WGS sequence"/>
</dbReference>
<dbReference type="EMBL" id="BAABHA010000015">
    <property type="protein sequence ID" value="GAA4393477.1"/>
    <property type="molecule type" value="Genomic_DNA"/>
</dbReference>
<evidence type="ECO:0000313" key="1">
    <source>
        <dbReference type="EMBL" id="GAA4393477.1"/>
    </source>
</evidence>